<feature type="chain" id="PRO_5039274607" evidence="1">
    <location>
        <begin position="26"/>
        <end position="122"/>
    </location>
</feature>
<sequence>MTATKAGKWPTVCAILLSTVALAFAAPASADDTDDAFLAGLANGGITLPDNDNAIATAHTVCTRLEVNPYAPVLAFVLARDSFLSPRQAGYFVGLSVATYCPQYKDKIDPSITILLPPPPLM</sequence>
<comment type="caution">
    <text evidence="3">The sequence shown here is derived from an EMBL/GenBank/DDBJ whole genome shotgun (WGS) entry which is preliminary data.</text>
</comment>
<dbReference type="RefSeq" id="WP_112634900.1">
    <property type="nucleotide sequence ID" value="NZ_QMEV01000075.1"/>
</dbReference>
<organism evidence="3 4">
    <name type="scientific">Mycobacterium colombiense</name>
    <dbReference type="NCBI Taxonomy" id="339268"/>
    <lineage>
        <taxon>Bacteria</taxon>
        <taxon>Bacillati</taxon>
        <taxon>Actinomycetota</taxon>
        <taxon>Actinomycetes</taxon>
        <taxon>Mycobacteriales</taxon>
        <taxon>Mycobacteriaceae</taxon>
        <taxon>Mycobacterium</taxon>
        <taxon>Mycobacterium avium complex (MAC)</taxon>
    </lineage>
</organism>
<dbReference type="AlphaFoldDB" id="A0A329LC81"/>
<evidence type="ECO:0000313" key="3">
    <source>
        <dbReference type="EMBL" id="RAV05341.1"/>
    </source>
</evidence>
<evidence type="ECO:0000313" key="4">
    <source>
        <dbReference type="Proteomes" id="UP000250915"/>
    </source>
</evidence>
<dbReference type="InterPro" id="IPR007969">
    <property type="entry name" value="DUF732"/>
</dbReference>
<gene>
    <name evidence="3" type="ORF">DQP57_22800</name>
</gene>
<keyword evidence="1" id="KW-0732">Signal</keyword>
<dbReference type="Pfam" id="PF05305">
    <property type="entry name" value="DUF732"/>
    <property type="match status" value="1"/>
</dbReference>
<dbReference type="EMBL" id="QMEV01000075">
    <property type="protein sequence ID" value="RAV05341.1"/>
    <property type="molecule type" value="Genomic_DNA"/>
</dbReference>
<dbReference type="Proteomes" id="UP000250915">
    <property type="component" value="Unassembled WGS sequence"/>
</dbReference>
<protein>
    <submittedName>
        <fullName evidence="3">DUF732 domain-containing protein</fullName>
    </submittedName>
</protein>
<feature type="signal peptide" evidence="1">
    <location>
        <begin position="1"/>
        <end position="25"/>
    </location>
</feature>
<evidence type="ECO:0000256" key="1">
    <source>
        <dbReference type="SAM" id="SignalP"/>
    </source>
</evidence>
<reference evidence="3 4" key="1">
    <citation type="submission" date="2018-06" db="EMBL/GenBank/DDBJ databases">
        <title>NTM in soil in Japan.</title>
        <authorList>
            <person name="Ohya K."/>
        </authorList>
    </citation>
    <scope>NUCLEOTIDE SEQUENCE [LARGE SCALE GENOMIC DNA]</scope>
    <source>
        <strain evidence="3 4">GF28</strain>
    </source>
</reference>
<feature type="domain" description="DUF732" evidence="2">
    <location>
        <begin position="34"/>
        <end position="103"/>
    </location>
</feature>
<dbReference type="OrthoDB" id="4485728at2"/>
<name>A0A329LC81_9MYCO</name>
<accession>A0A329LC81</accession>
<evidence type="ECO:0000259" key="2">
    <source>
        <dbReference type="Pfam" id="PF05305"/>
    </source>
</evidence>
<proteinExistence type="predicted"/>